<dbReference type="STRING" id="2020962.A0A2N1JH15"/>
<dbReference type="EMBL" id="KZ454987">
    <property type="protein sequence ID" value="PKI85828.1"/>
    <property type="molecule type" value="Genomic_DNA"/>
</dbReference>
<feature type="compositionally biased region" description="Polar residues" evidence="1">
    <location>
        <begin position="653"/>
        <end position="662"/>
    </location>
</feature>
<sequence length="792" mass="87582">MSRTLEPSAVGTVPMLEAKASFDLKTAAERKQRAQRNADKPTTRPHPYYWLDKPNTLQLGPTAPAEPNSASAHSRTPSNPLTSCTNETMETKATTPQRVPATSSPTLLRMQMSQTPMARAPERPSHLDISALSPEEYATFSKWIVRIKPAHTRRHGYLDEHAAIKFLRNELGVSVDDEITIMSMFERLPLGLAPGHFYAMVRLASWAQQGYPISKELLFTQTTPPQSRRRRRSQASRTASGISAVDNAPKHQSHALLPPMEPILMEVPKAPPRQVSDEDTLDDPPLALSSPRVVRPKPVLARPSNPASEAAEGELSRRASEDAGPSRYSEKLPESPMPFGARLERPSAPLLLPLVSPLIQAGLNARSEVKRLSRQASRPKTFTVLSSSSGQVPRAKPRLLTGQEAPLPRVQPQSTKRRSINRFPSILSDVRLPCNDALDTLSLPGQTIAPRPSYVSREHNILPAWLREQQFEGNVAYVPPDANTSLSQSVFESFDDVHESMSGSERAAASINRNTPFFPPHERDLERLARADMEGCGPAHYRALNAQISGDARSEKLSRPKPSVSRRRVDPAWGTLLDAGTYAGFKLTPSGRDLRLLTPRKDVGGKRALPLMPPNQEFQPMLAPPSMQRAESISSETRERIEPVSHALPPNQPQHRASDSNVRYTTEQTWTPRMQPTVRNTDMQRFTLQGDATRPQLPHLPTHDRKSSGSYGTMFKTWPKHETQPTDKALAAHEAKAVNKALRRNVLPVPSAEDEDKEWSLLEEEKPSDVADAADADQASDAAAVHRTSPTP</sequence>
<protein>
    <submittedName>
        <fullName evidence="2">Uncharacterized protein</fullName>
    </submittedName>
</protein>
<organism evidence="2 3">
    <name type="scientific">Malassezia vespertilionis</name>
    <dbReference type="NCBI Taxonomy" id="2020962"/>
    <lineage>
        <taxon>Eukaryota</taxon>
        <taxon>Fungi</taxon>
        <taxon>Dikarya</taxon>
        <taxon>Basidiomycota</taxon>
        <taxon>Ustilaginomycotina</taxon>
        <taxon>Malasseziomycetes</taxon>
        <taxon>Malasseziales</taxon>
        <taxon>Malasseziaceae</taxon>
        <taxon>Malassezia</taxon>
    </lineage>
</organism>
<feature type="region of interest" description="Disordered" evidence="1">
    <location>
        <begin position="271"/>
        <end position="341"/>
    </location>
</feature>
<proteinExistence type="predicted"/>
<dbReference type="AlphaFoldDB" id="A0A2N1JH15"/>
<gene>
    <name evidence="2" type="ORF">MVES_000294</name>
</gene>
<feature type="region of interest" description="Disordered" evidence="1">
    <location>
        <begin position="605"/>
        <end position="624"/>
    </location>
</feature>
<feature type="region of interest" description="Disordered" evidence="1">
    <location>
        <begin position="691"/>
        <end position="714"/>
    </location>
</feature>
<feature type="compositionally biased region" description="Polar residues" evidence="1">
    <location>
        <begin position="68"/>
        <end position="102"/>
    </location>
</feature>
<dbReference type="Proteomes" id="UP000232875">
    <property type="component" value="Unassembled WGS sequence"/>
</dbReference>
<keyword evidence="3" id="KW-1185">Reference proteome</keyword>
<accession>A0A2N1JH15</accession>
<feature type="region of interest" description="Disordered" evidence="1">
    <location>
        <begin position="744"/>
        <end position="792"/>
    </location>
</feature>
<feature type="region of interest" description="Disordered" evidence="1">
    <location>
        <begin position="634"/>
        <end position="662"/>
    </location>
</feature>
<reference evidence="2 3" key="1">
    <citation type="submission" date="2017-10" db="EMBL/GenBank/DDBJ databases">
        <title>A novel species of cold-tolerant Malassezia isolated from bats.</title>
        <authorList>
            <person name="Lorch J.M."/>
            <person name="Palmer J.M."/>
            <person name="Vanderwolf K.J."/>
            <person name="Schmidt K.Z."/>
            <person name="Verant M.L."/>
            <person name="Weller T.J."/>
            <person name="Blehert D.S."/>
        </authorList>
    </citation>
    <scope>NUCLEOTIDE SEQUENCE [LARGE SCALE GENOMIC DNA]</scope>
    <source>
        <strain evidence="2 3">NWHC:44797-103</strain>
    </source>
</reference>
<dbReference type="OrthoDB" id="2553626at2759"/>
<feature type="compositionally biased region" description="Basic and acidic residues" evidence="1">
    <location>
        <begin position="758"/>
        <end position="769"/>
    </location>
</feature>
<name>A0A2N1JH15_9BASI</name>
<feature type="region of interest" description="Disordered" evidence="1">
    <location>
        <begin position="26"/>
        <end position="102"/>
    </location>
</feature>
<feature type="compositionally biased region" description="Low complexity" evidence="1">
    <location>
        <begin position="770"/>
        <end position="785"/>
    </location>
</feature>
<evidence type="ECO:0000313" key="2">
    <source>
        <dbReference type="EMBL" id="PKI85828.1"/>
    </source>
</evidence>
<feature type="region of interest" description="Disordered" evidence="1">
    <location>
        <begin position="218"/>
        <end position="259"/>
    </location>
</feature>
<feature type="compositionally biased region" description="Basic and acidic residues" evidence="1">
    <location>
        <begin position="26"/>
        <end position="42"/>
    </location>
</feature>
<evidence type="ECO:0000313" key="3">
    <source>
        <dbReference type="Proteomes" id="UP000232875"/>
    </source>
</evidence>
<evidence type="ECO:0000256" key="1">
    <source>
        <dbReference type="SAM" id="MobiDB-lite"/>
    </source>
</evidence>